<organism evidence="1 2">
    <name type="scientific">Aeromonas phage AS-zj</name>
    <dbReference type="NCBI Taxonomy" id="2024208"/>
    <lineage>
        <taxon>Viruses</taxon>
        <taxon>Duplodnaviria</taxon>
        <taxon>Heunggongvirae</taxon>
        <taxon>Uroviricota</taxon>
        <taxon>Caudoviricetes</taxon>
        <taxon>Pantevenvirales</taxon>
        <taxon>Straboviridae</taxon>
        <taxon>Emmerichvirinae</taxon>
        <taxon>Ceceduovirus</taxon>
        <taxon>Ceceduovirus aszj</taxon>
    </lineage>
</organism>
<accession>A0A223LES5</accession>
<sequence>MFYNLHEMYPEYKDFWVLTNKVTDDPIELVVTMQDLEERFSPEELTKIINGSHKFWDAFKKY</sequence>
<dbReference type="RefSeq" id="YP_009834334.1">
    <property type="nucleotide sequence ID" value="NC_048673.1"/>
</dbReference>
<keyword evidence="2" id="KW-1185">Reference proteome</keyword>
<dbReference type="Proteomes" id="UP000226092">
    <property type="component" value="Segment"/>
</dbReference>
<evidence type="ECO:0000313" key="2">
    <source>
        <dbReference type="Proteomes" id="UP000226092"/>
    </source>
</evidence>
<evidence type="ECO:0000313" key="1">
    <source>
        <dbReference type="EMBL" id="ASU00518.1"/>
    </source>
</evidence>
<name>A0A223LES5_9CAUD</name>
<protein>
    <submittedName>
        <fullName evidence="1">Uncharacterized protein</fullName>
    </submittedName>
</protein>
<reference evidence="1 2" key="1">
    <citation type="submission" date="2017-07" db="EMBL/GenBank/DDBJ databases">
        <title>In vitro design and evaluation of phage cocktails against multidrug-resistant Aeromonas salmonicida.</title>
        <authorList>
            <person name="Chen L."/>
            <person name="Yuan S."/>
            <person name="Ma Y."/>
        </authorList>
    </citation>
    <scope>NUCLEOTIDE SEQUENCE [LARGE SCALE GENOMIC DNA]</scope>
</reference>
<dbReference type="KEGG" id="vg:55604401"/>
<dbReference type="EMBL" id="MF448340">
    <property type="protein sequence ID" value="ASU00518.1"/>
    <property type="molecule type" value="Genomic_DNA"/>
</dbReference>
<dbReference type="GeneID" id="55604401"/>
<proteinExistence type="predicted"/>